<gene>
    <name evidence="8" type="ORF">QTG54_012358</name>
</gene>
<keyword evidence="1 5" id="KW-0489">Methyltransferase</keyword>
<dbReference type="InterPro" id="IPR018247">
    <property type="entry name" value="EF_Hand_1_Ca_BS"/>
</dbReference>
<feature type="compositionally biased region" description="Basic residues" evidence="6">
    <location>
        <begin position="77"/>
        <end position="86"/>
    </location>
</feature>
<dbReference type="EMBL" id="JATAAI010000027">
    <property type="protein sequence ID" value="KAK1736913.1"/>
    <property type="molecule type" value="Genomic_DNA"/>
</dbReference>
<evidence type="ECO:0000313" key="9">
    <source>
        <dbReference type="Proteomes" id="UP001224775"/>
    </source>
</evidence>
<accession>A0AAD8XZZ0</accession>
<dbReference type="PANTHER" id="PTHR22808">
    <property type="entry name" value="NCL1 YEAST -RELATED NOL1/NOP2/FMU SUN DOMAIN-CONTAINING"/>
    <property type="match status" value="1"/>
</dbReference>
<dbReference type="EC" id="2.1.1.-" evidence="8"/>
<evidence type="ECO:0000256" key="6">
    <source>
        <dbReference type="SAM" id="MobiDB-lite"/>
    </source>
</evidence>
<dbReference type="GO" id="GO:0003723">
    <property type="term" value="F:RNA binding"/>
    <property type="evidence" value="ECO:0007669"/>
    <property type="project" value="UniProtKB-UniRule"/>
</dbReference>
<evidence type="ECO:0000256" key="2">
    <source>
        <dbReference type="ARBA" id="ARBA00022679"/>
    </source>
</evidence>
<name>A0AAD8XZZ0_9STRA</name>
<evidence type="ECO:0000256" key="1">
    <source>
        <dbReference type="ARBA" id="ARBA00022603"/>
    </source>
</evidence>
<dbReference type="PROSITE" id="PS51686">
    <property type="entry name" value="SAM_MT_RSMB_NOP"/>
    <property type="match status" value="1"/>
</dbReference>
<feature type="region of interest" description="Disordered" evidence="6">
    <location>
        <begin position="49"/>
        <end position="113"/>
    </location>
</feature>
<evidence type="ECO:0000313" key="8">
    <source>
        <dbReference type="EMBL" id="KAK1736913.1"/>
    </source>
</evidence>
<dbReference type="Gene3D" id="3.40.50.150">
    <property type="entry name" value="Vaccinia Virus protein VP39"/>
    <property type="match status" value="1"/>
</dbReference>
<dbReference type="InterPro" id="IPR023267">
    <property type="entry name" value="RCMT"/>
</dbReference>
<dbReference type="Pfam" id="PF01189">
    <property type="entry name" value="Methyltr_RsmB-F"/>
    <property type="match status" value="1"/>
</dbReference>
<evidence type="ECO:0000256" key="5">
    <source>
        <dbReference type="PROSITE-ProRule" id="PRU01023"/>
    </source>
</evidence>
<protein>
    <submittedName>
        <fullName evidence="8">RsmB/NOP family RNA methyltransferase</fullName>
        <ecNumber evidence="8">2.1.1.-</ecNumber>
    </submittedName>
</protein>
<organism evidence="8 9">
    <name type="scientific">Skeletonema marinoi</name>
    <dbReference type="NCBI Taxonomy" id="267567"/>
    <lineage>
        <taxon>Eukaryota</taxon>
        <taxon>Sar</taxon>
        <taxon>Stramenopiles</taxon>
        <taxon>Ochrophyta</taxon>
        <taxon>Bacillariophyta</taxon>
        <taxon>Coscinodiscophyceae</taxon>
        <taxon>Thalassiosirophycidae</taxon>
        <taxon>Thalassiosirales</taxon>
        <taxon>Skeletonemataceae</taxon>
        <taxon>Skeletonema</taxon>
        <taxon>Skeletonema marinoi-dohrnii complex</taxon>
    </lineage>
</organism>
<feature type="active site" description="Nucleophile" evidence="5">
    <location>
        <position position="382"/>
    </location>
</feature>
<evidence type="ECO:0000256" key="4">
    <source>
        <dbReference type="ARBA" id="ARBA00022884"/>
    </source>
</evidence>
<sequence>MPKRKKSGSNNPLSSARKDVGGLWHRKSGAGYHLFLSYYGNQPIGVVTTEGDSHQSKSAITAPQCDGNKAAMGNSRAAKKRRRKKNGSNSASSADTNVIAATSTTSSSSQEVDASHPLMQAFNSDSNKYAHLTNFIHALSRPLPLTLRIRKHESADSSELTQTLSRNFSNFVSPVAYDPTKQIYQSTPGSNLCKFNLGHQSPELKSIVVDASMNGTLARQELGSMLPVLSLEAVDAIRKGSKVLDMCASPGSKTLQALEIVVSNSDTKTRGRVIANDVHPKRLDSLRDAVHRSGVPAEELTNRVTYTNFDASVFPFPKSKKLFDAIICDVPCSGDGTIRKDPHILPMWSPRTSNELHGLQLKILLRAMELIKKGGVVCYSTCSLNPIEDEAVVSAALREMNADGNSYQLLDWPEDLLPGFTRRPGVDAWNVGFYDANNLEKDDDDFGSLSFYDSYDSAVEAEVEEAKESFWPNSANNKHSLHCCSRLFPQDQDTGGFFVALIKRIK</sequence>
<evidence type="ECO:0000256" key="3">
    <source>
        <dbReference type="ARBA" id="ARBA00022691"/>
    </source>
</evidence>
<dbReference type="GO" id="GO:0001510">
    <property type="term" value="P:RNA methylation"/>
    <property type="evidence" value="ECO:0007669"/>
    <property type="project" value="InterPro"/>
</dbReference>
<evidence type="ECO:0000259" key="7">
    <source>
        <dbReference type="PROSITE" id="PS51686"/>
    </source>
</evidence>
<dbReference type="SUPFAM" id="SSF53335">
    <property type="entry name" value="S-adenosyl-L-methionine-dependent methyltransferases"/>
    <property type="match status" value="1"/>
</dbReference>
<dbReference type="PROSITE" id="PS00018">
    <property type="entry name" value="EF_HAND_1"/>
    <property type="match status" value="1"/>
</dbReference>
<dbReference type="InterPro" id="IPR049560">
    <property type="entry name" value="MeTrfase_RsmB-F_NOP2_cat"/>
</dbReference>
<dbReference type="CDD" id="cd02440">
    <property type="entry name" value="AdoMet_MTases"/>
    <property type="match status" value="1"/>
</dbReference>
<dbReference type="InterPro" id="IPR029063">
    <property type="entry name" value="SAM-dependent_MTases_sf"/>
</dbReference>
<reference evidence="8" key="1">
    <citation type="submission" date="2023-06" db="EMBL/GenBank/DDBJ databases">
        <title>Survivors Of The Sea: Transcriptome response of Skeletonema marinoi to long-term dormancy.</title>
        <authorList>
            <person name="Pinder M.I.M."/>
            <person name="Kourtchenko O."/>
            <person name="Robertson E.K."/>
            <person name="Larsson T."/>
            <person name="Maumus F."/>
            <person name="Osuna-Cruz C.M."/>
            <person name="Vancaester E."/>
            <person name="Stenow R."/>
            <person name="Vandepoele K."/>
            <person name="Ploug H."/>
            <person name="Bruchert V."/>
            <person name="Godhe A."/>
            <person name="Topel M."/>
        </authorList>
    </citation>
    <scope>NUCLEOTIDE SEQUENCE</scope>
    <source>
        <strain evidence="8">R05AC</strain>
    </source>
</reference>
<dbReference type="InterPro" id="IPR001678">
    <property type="entry name" value="MeTrfase_RsmB-F_NOP2_dom"/>
</dbReference>
<keyword evidence="3 5" id="KW-0949">S-adenosyl-L-methionine</keyword>
<keyword evidence="9" id="KW-1185">Reference proteome</keyword>
<feature type="domain" description="SAM-dependent MTase RsmB/NOP-type" evidence="7">
    <location>
        <begin position="135"/>
        <end position="505"/>
    </location>
</feature>
<dbReference type="AlphaFoldDB" id="A0AAD8XZZ0"/>
<keyword evidence="2 5" id="KW-0808">Transferase</keyword>
<comment type="caution">
    <text evidence="8">The sequence shown here is derived from an EMBL/GenBank/DDBJ whole genome shotgun (WGS) entry which is preliminary data.</text>
</comment>
<comment type="caution">
    <text evidence="5">Lacks conserved residue(s) required for the propagation of feature annotation.</text>
</comment>
<comment type="similarity">
    <text evidence="5">Belongs to the class I-like SAM-binding methyltransferase superfamily. RsmB/NOP family.</text>
</comment>
<keyword evidence="4 5" id="KW-0694">RNA-binding</keyword>
<dbReference type="PRINTS" id="PR02008">
    <property type="entry name" value="RCMTFAMILY"/>
</dbReference>
<feature type="binding site" evidence="5">
    <location>
        <position position="329"/>
    </location>
    <ligand>
        <name>S-adenosyl-L-methionine</name>
        <dbReference type="ChEBI" id="CHEBI:59789"/>
    </ligand>
</feature>
<dbReference type="Proteomes" id="UP001224775">
    <property type="component" value="Unassembled WGS sequence"/>
</dbReference>
<feature type="binding site" evidence="5">
    <location>
        <position position="310"/>
    </location>
    <ligand>
        <name>S-adenosyl-L-methionine</name>
        <dbReference type="ChEBI" id="CHEBI:59789"/>
    </ligand>
</feature>
<feature type="binding site" evidence="5">
    <location>
        <position position="277"/>
    </location>
    <ligand>
        <name>S-adenosyl-L-methionine</name>
        <dbReference type="ChEBI" id="CHEBI:59789"/>
    </ligand>
</feature>
<proteinExistence type="inferred from homology"/>
<dbReference type="PANTHER" id="PTHR22808:SF1">
    <property type="entry name" value="RNA CYTOSINE-C(5)-METHYLTRANSFERASE NSUN2-RELATED"/>
    <property type="match status" value="1"/>
</dbReference>
<dbReference type="GO" id="GO:0008173">
    <property type="term" value="F:RNA methyltransferase activity"/>
    <property type="evidence" value="ECO:0007669"/>
    <property type="project" value="InterPro"/>
</dbReference>